<dbReference type="Proteomes" id="UP000828251">
    <property type="component" value="Unassembled WGS sequence"/>
</dbReference>
<dbReference type="AlphaFoldDB" id="A0A9D3V9Y7"/>
<sequence length="59" mass="6578">MVLCDEIYVVVEDETLNTIGDKCGDPFIVEHNPHIHVPDDVFPGFVLKISPPNSRKSLS</sequence>
<dbReference type="OrthoDB" id="1000419at2759"/>
<dbReference type="InterPro" id="IPR018392">
    <property type="entry name" value="LysM"/>
</dbReference>
<dbReference type="PANTHER" id="PTHR33648">
    <property type="entry name" value="EMBRYO SAC 1"/>
    <property type="match status" value="1"/>
</dbReference>
<dbReference type="InterPro" id="IPR036779">
    <property type="entry name" value="LysM_dom_sf"/>
</dbReference>
<accession>A0A9D3V9Y7</accession>
<dbReference type="EMBL" id="JAIQCV010000008">
    <property type="protein sequence ID" value="KAH1073648.1"/>
    <property type="molecule type" value="Genomic_DNA"/>
</dbReference>
<protein>
    <recommendedName>
        <fullName evidence="3">LysM domain-containing protein</fullName>
    </recommendedName>
</protein>
<organism evidence="1 2">
    <name type="scientific">Gossypium stocksii</name>
    <dbReference type="NCBI Taxonomy" id="47602"/>
    <lineage>
        <taxon>Eukaryota</taxon>
        <taxon>Viridiplantae</taxon>
        <taxon>Streptophyta</taxon>
        <taxon>Embryophyta</taxon>
        <taxon>Tracheophyta</taxon>
        <taxon>Spermatophyta</taxon>
        <taxon>Magnoliopsida</taxon>
        <taxon>eudicotyledons</taxon>
        <taxon>Gunneridae</taxon>
        <taxon>Pentapetalae</taxon>
        <taxon>rosids</taxon>
        <taxon>malvids</taxon>
        <taxon>Malvales</taxon>
        <taxon>Malvaceae</taxon>
        <taxon>Malvoideae</taxon>
        <taxon>Gossypium</taxon>
    </lineage>
</organism>
<comment type="caution">
    <text evidence="1">The sequence shown here is derived from an EMBL/GenBank/DDBJ whole genome shotgun (WGS) entry which is preliminary data.</text>
</comment>
<dbReference type="CDD" id="cd00118">
    <property type="entry name" value="LysM"/>
    <property type="match status" value="1"/>
</dbReference>
<evidence type="ECO:0000313" key="1">
    <source>
        <dbReference type="EMBL" id="KAH1073648.1"/>
    </source>
</evidence>
<keyword evidence="2" id="KW-1185">Reference proteome</keyword>
<evidence type="ECO:0000313" key="2">
    <source>
        <dbReference type="Proteomes" id="UP000828251"/>
    </source>
</evidence>
<evidence type="ECO:0008006" key="3">
    <source>
        <dbReference type="Google" id="ProtNLM"/>
    </source>
</evidence>
<dbReference type="PANTHER" id="PTHR33648:SF15">
    <property type="entry name" value="OS04G0572800 PROTEIN"/>
    <property type="match status" value="1"/>
</dbReference>
<reference evidence="1 2" key="1">
    <citation type="journal article" date="2021" name="Plant Biotechnol. J.">
        <title>Multi-omics assisted identification of the key and species-specific regulatory components of drought-tolerant mechanisms in Gossypium stocksii.</title>
        <authorList>
            <person name="Yu D."/>
            <person name="Ke L."/>
            <person name="Zhang D."/>
            <person name="Wu Y."/>
            <person name="Sun Y."/>
            <person name="Mei J."/>
            <person name="Sun J."/>
            <person name="Sun Y."/>
        </authorList>
    </citation>
    <scope>NUCLEOTIDE SEQUENCE [LARGE SCALE GENOMIC DNA]</scope>
    <source>
        <strain evidence="2">cv. E1</strain>
        <tissue evidence="1">Leaf</tissue>
    </source>
</reference>
<name>A0A9D3V9Y7_9ROSI</name>
<proteinExistence type="predicted"/>
<dbReference type="Gene3D" id="3.10.350.10">
    <property type="entry name" value="LysM domain"/>
    <property type="match status" value="1"/>
</dbReference>
<gene>
    <name evidence="1" type="ORF">J1N35_025976</name>
</gene>